<dbReference type="InterPro" id="IPR051729">
    <property type="entry name" value="Opine/Lysopine_DH"/>
</dbReference>
<dbReference type="AlphaFoldDB" id="A0ABD3QP11"/>
<dbReference type="PANTHER" id="PTHR38015:SF1">
    <property type="entry name" value="OPINE DEHYDROGENASE DOMAIN-CONTAINING PROTEIN"/>
    <property type="match status" value="1"/>
</dbReference>
<dbReference type="Gene3D" id="3.40.50.720">
    <property type="entry name" value="NAD(P)-binding Rossmann-like Domain"/>
    <property type="match status" value="1"/>
</dbReference>
<evidence type="ECO:0000259" key="2">
    <source>
        <dbReference type="Pfam" id="PF02317"/>
    </source>
</evidence>
<keyword evidence="1" id="KW-0732">Signal</keyword>
<organism evidence="3 4">
    <name type="scientific">Cyclotella atomus</name>
    <dbReference type="NCBI Taxonomy" id="382360"/>
    <lineage>
        <taxon>Eukaryota</taxon>
        <taxon>Sar</taxon>
        <taxon>Stramenopiles</taxon>
        <taxon>Ochrophyta</taxon>
        <taxon>Bacillariophyta</taxon>
        <taxon>Coscinodiscophyceae</taxon>
        <taxon>Thalassiosirophycidae</taxon>
        <taxon>Stephanodiscales</taxon>
        <taxon>Stephanodiscaceae</taxon>
        <taxon>Cyclotella</taxon>
    </lineage>
</organism>
<dbReference type="SUPFAM" id="SSF48179">
    <property type="entry name" value="6-phosphogluconate dehydrogenase C-terminal domain-like"/>
    <property type="match status" value="1"/>
</dbReference>
<dbReference type="InterPro" id="IPR008927">
    <property type="entry name" value="6-PGluconate_DH-like_C_sf"/>
</dbReference>
<dbReference type="PANTHER" id="PTHR38015">
    <property type="entry name" value="BLR6086 PROTEIN"/>
    <property type="match status" value="1"/>
</dbReference>
<proteinExistence type="predicted"/>
<accession>A0ABD3QP11</accession>
<dbReference type="EMBL" id="JALLPJ020000123">
    <property type="protein sequence ID" value="KAL3801749.1"/>
    <property type="molecule type" value="Genomic_DNA"/>
</dbReference>
<dbReference type="InterPro" id="IPR003421">
    <property type="entry name" value="Opine_DH"/>
</dbReference>
<keyword evidence="4" id="KW-1185">Reference proteome</keyword>
<dbReference type="InterPro" id="IPR013328">
    <property type="entry name" value="6PGD_dom2"/>
</dbReference>
<sequence>MKWMFILWMIRLCSGFQIFSSSYQSRWRIRSLRLNESNAIDNLRNPIPSLKVGIVGAGSVAFGTASLLSSLSHDPMIWSPSGAGTIDLLASSQASGDTLISKIHSTGALEHTFDVRVASSAEQLVVSNDNVLVLALPVNGHKQVMEALAPEIVRHVMKQERESAEDLKLIMHIIISSHASLGAVYLMNLLKEEQRKLLSSNNMSAPKVLDWVRITCWGTTAVTARKLSGSSVKVLTVRQAVDFCTVPASPLDDPTNTGDNLGGILSNGYRLCNSLFGPRFKYRKGGLLAISLSNLNPQNHLGIVLGNMSRMDPPPPPPPIDSETPPIMQIEPWYQGKCITPRVGRLMEALDRERIDIANELDIAVRTIYQHFSWSFHVPLETPITDYSSVSGAKTRPLTVSEMNQQMHYYNGNDVLGPSDPESRYVLEDVPYGLVLTVILGRLLNKPAVLHESGIMILSAMYGRDFMSENELLKGLGLIGNSSQIPSLDDWREMAYTGSFSYRGV</sequence>
<comment type="caution">
    <text evidence="3">The sequence shown here is derived from an EMBL/GenBank/DDBJ whole genome shotgun (WGS) entry which is preliminary data.</text>
</comment>
<evidence type="ECO:0000313" key="4">
    <source>
        <dbReference type="Proteomes" id="UP001530400"/>
    </source>
</evidence>
<protein>
    <recommendedName>
        <fullName evidence="2">Opine dehydrogenase domain-containing protein</fullName>
    </recommendedName>
</protein>
<dbReference type="Proteomes" id="UP001530400">
    <property type="component" value="Unassembled WGS sequence"/>
</dbReference>
<feature type="domain" description="Opine dehydrogenase" evidence="2">
    <location>
        <begin position="286"/>
        <end position="461"/>
    </location>
</feature>
<evidence type="ECO:0000256" key="1">
    <source>
        <dbReference type="SAM" id="SignalP"/>
    </source>
</evidence>
<dbReference type="Pfam" id="PF02317">
    <property type="entry name" value="Octopine_DH"/>
    <property type="match status" value="1"/>
</dbReference>
<gene>
    <name evidence="3" type="ORF">ACHAWO_013898</name>
</gene>
<name>A0ABD3QP11_9STRA</name>
<dbReference type="InterPro" id="IPR036291">
    <property type="entry name" value="NAD(P)-bd_dom_sf"/>
</dbReference>
<feature type="signal peptide" evidence="1">
    <location>
        <begin position="1"/>
        <end position="15"/>
    </location>
</feature>
<feature type="chain" id="PRO_5044760094" description="Opine dehydrogenase domain-containing protein" evidence="1">
    <location>
        <begin position="16"/>
        <end position="505"/>
    </location>
</feature>
<dbReference type="SUPFAM" id="SSF51735">
    <property type="entry name" value="NAD(P)-binding Rossmann-fold domains"/>
    <property type="match status" value="1"/>
</dbReference>
<dbReference type="Gene3D" id="1.10.1040.10">
    <property type="entry name" value="N-(1-d-carboxylethyl)-l-norvaline Dehydrogenase, domain 2"/>
    <property type="match status" value="1"/>
</dbReference>
<evidence type="ECO:0000313" key="3">
    <source>
        <dbReference type="EMBL" id="KAL3801749.1"/>
    </source>
</evidence>
<reference evidence="3 4" key="1">
    <citation type="submission" date="2024-10" db="EMBL/GenBank/DDBJ databases">
        <title>Updated reference genomes for cyclostephanoid diatoms.</title>
        <authorList>
            <person name="Roberts W.R."/>
            <person name="Alverson A.J."/>
        </authorList>
    </citation>
    <scope>NUCLEOTIDE SEQUENCE [LARGE SCALE GENOMIC DNA]</scope>
    <source>
        <strain evidence="3 4">AJA010-31</strain>
    </source>
</reference>